<evidence type="ECO:0000313" key="2">
    <source>
        <dbReference type="Proteomes" id="UP000295416"/>
    </source>
</evidence>
<keyword evidence="2" id="KW-1185">Reference proteome</keyword>
<dbReference type="EMBL" id="SLXK01000040">
    <property type="protein sequence ID" value="TCP21733.1"/>
    <property type="molecule type" value="Genomic_DNA"/>
</dbReference>
<name>A0A4R2NJM8_9BACL</name>
<accession>A0A4R2NJM8</accession>
<dbReference type="SUPFAM" id="SSF54593">
    <property type="entry name" value="Glyoxalase/Bleomycin resistance protein/Dihydroxybiphenyl dioxygenase"/>
    <property type="match status" value="1"/>
</dbReference>
<evidence type="ECO:0008006" key="3">
    <source>
        <dbReference type="Google" id="ProtNLM"/>
    </source>
</evidence>
<proteinExistence type="predicted"/>
<dbReference type="Proteomes" id="UP000295416">
    <property type="component" value="Unassembled WGS sequence"/>
</dbReference>
<protein>
    <recommendedName>
        <fullName evidence="3">Glyoxalase/bleomycin resistance protein/dioxygenase superfamily protein</fullName>
    </recommendedName>
</protein>
<organism evidence="1 2">
    <name type="scientific">Scopulibacillus darangshiensis</name>
    <dbReference type="NCBI Taxonomy" id="442528"/>
    <lineage>
        <taxon>Bacteria</taxon>
        <taxon>Bacillati</taxon>
        <taxon>Bacillota</taxon>
        <taxon>Bacilli</taxon>
        <taxon>Bacillales</taxon>
        <taxon>Sporolactobacillaceae</taxon>
        <taxon>Scopulibacillus</taxon>
    </lineage>
</organism>
<reference evidence="1 2" key="1">
    <citation type="submission" date="2019-03" db="EMBL/GenBank/DDBJ databases">
        <title>Genomic Encyclopedia of Type Strains, Phase IV (KMG-IV): sequencing the most valuable type-strain genomes for metagenomic binning, comparative biology and taxonomic classification.</title>
        <authorList>
            <person name="Goeker M."/>
        </authorList>
    </citation>
    <scope>NUCLEOTIDE SEQUENCE [LARGE SCALE GENOMIC DNA]</scope>
    <source>
        <strain evidence="1 2">DSM 19377</strain>
    </source>
</reference>
<dbReference type="InterPro" id="IPR029068">
    <property type="entry name" value="Glyas_Bleomycin-R_OHBP_Dase"/>
</dbReference>
<sequence length="75" mass="8724">MKVKRIVANIETHDFAKAKHFYEEILGLDRLMDLGWIATYGSHEEMNTQISFLSQGGSETLCPIYQLKLMMSMRR</sequence>
<evidence type="ECO:0000313" key="1">
    <source>
        <dbReference type="EMBL" id="TCP21733.1"/>
    </source>
</evidence>
<dbReference type="AlphaFoldDB" id="A0A4R2NJM8"/>
<gene>
    <name evidence="1" type="ORF">EV207_14042</name>
</gene>
<comment type="caution">
    <text evidence="1">The sequence shown here is derived from an EMBL/GenBank/DDBJ whole genome shotgun (WGS) entry which is preliminary data.</text>
</comment>
<dbReference type="Gene3D" id="3.10.180.10">
    <property type="entry name" value="2,3-Dihydroxybiphenyl 1,2-Dioxygenase, domain 1"/>
    <property type="match status" value="1"/>
</dbReference>